<dbReference type="AlphaFoldDB" id="A0A2T2ZVJ1"/>
<dbReference type="Proteomes" id="UP000241462">
    <property type="component" value="Unassembled WGS sequence"/>
</dbReference>
<evidence type="ECO:0000313" key="2">
    <source>
        <dbReference type="EMBL" id="PSR77834.1"/>
    </source>
</evidence>
<name>A0A2T2ZVJ1_9PEZI</name>
<dbReference type="InParanoid" id="A0A2T2ZVJ1"/>
<evidence type="ECO:0000313" key="3">
    <source>
        <dbReference type="Proteomes" id="UP000241462"/>
    </source>
</evidence>
<gene>
    <name evidence="2" type="ORF">BD289DRAFT_377393</name>
</gene>
<keyword evidence="3" id="KW-1185">Reference proteome</keyword>
<evidence type="ECO:0000256" key="1">
    <source>
        <dbReference type="SAM" id="MobiDB-lite"/>
    </source>
</evidence>
<organism evidence="2 3">
    <name type="scientific">Coniella lustricola</name>
    <dbReference type="NCBI Taxonomy" id="2025994"/>
    <lineage>
        <taxon>Eukaryota</taxon>
        <taxon>Fungi</taxon>
        <taxon>Dikarya</taxon>
        <taxon>Ascomycota</taxon>
        <taxon>Pezizomycotina</taxon>
        <taxon>Sordariomycetes</taxon>
        <taxon>Sordariomycetidae</taxon>
        <taxon>Diaporthales</taxon>
        <taxon>Schizoparmaceae</taxon>
        <taxon>Coniella</taxon>
    </lineage>
</organism>
<accession>A0A2T2ZVJ1</accession>
<sequence>MDDSGDRAWEDAAFNTRHLHNHLDRGGRPGNVRHEFKVKSTMGTHLVKCAALEKLQQQQQQEQQQHHSPPASPTVVLEIYRLTDQEDGLLGSLRAGNVFEATVAFAGSRKTLGKITRELVAQSVAAEEQAGAVEDGQEESDASSVSGNAKDGDNRAHNSRSPPADQASDNDEDEQDDSEADDDDSDDEGDAGGRTNKRRRQRAAAFEKNSFRQPKFWFRWQGGFEEDTTSHADDDALDGPAPRESRVHGSGYLVFANNDCRRFQGTLTSEQFGWNNVKMNGWRTRPQPERDFEICWTGEH</sequence>
<dbReference type="EMBL" id="KZ678634">
    <property type="protein sequence ID" value="PSR77834.1"/>
    <property type="molecule type" value="Genomic_DNA"/>
</dbReference>
<feature type="region of interest" description="Disordered" evidence="1">
    <location>
        <begin position="128"/>
        <end position="206"/>
    </location>
</feature>
<protein>
    <submittedName>
        <fullName evidence="2">Uncharacterized protein</fullName>
    </submittedName>
</protein>
<feature type="compositionally biased region" description="Acidic residues" evidence="1">
    <location>
        <begin position="168"/>
        <end position="190"/>
    </location>
</feature>
<dbReference type="OrthoDB" id="5220117at2759"/>
<proteinExistence type="predicted"/>
<reference evidence="2 3" key="1">
    <citation type="journal article" date="2018" name="Mycol. Prog.">
        <title>Coniella lustricola, a new species from submerged detritus.</title>
        <authorList>
            <person name="Raudabaugh D.B."/>
            <person name="Iturriaga T."/>
            <person name="Carver A."/>
            <person name="Mondo S."/>
            <person name="Pangilinan J."/>
            <person name="Lipzen A."/>
            <person name="He G."/>
            <person name="Amirebrahimi M."/>
            <person name="Grigoriev I.V."/>
            <person name="Miller A.N."/>
        </authorList>
    </citation>
    <scope>NUCLEOTIDE SEQUENCE [LARGE SCALE GENOMIC DNA]</scope>
    <source>
        <strain evidence="2 3">B22-T-1</strain>
    </source>
</reference>